<accession>A0A7S9LU98</accession>
<dbReference type="Proteomes" id="UP000594800">
    <property type="component" value="Chromosome"/>
</dbReference>
<feature type="domain" description="TRAP C4-dicarboxylate transport system permease DctM subunit" evidence="8">
    <location>
        <begin position="11"/>
        <end position="423"/>
    </location>
</feature>
<evidence type="ECO:0000256" key="2">
    <source>
        <dbReference type="ARBA" id="ARBA00022475"/>
    </source>
</evidence>
<feature type="transmembrane region" description="Helical" evidence="7">
    <location>
        <begin position="140"/>
        <end position="166"/>
    </location>
</feature>
<dbReference type="PANTHER" id="PTHR33362">
    <property type="entry name" value="SIALIC ACID TRAP TRANSPORTER PERMEASE PROTEIN SIAT-RELATED"/>
    <property type="match status" value="1"/>
</dbReference>
<feature type="transmembrane region" description="Helical" evidence="7">
    <location>
        <begin position="224"/>
        <end position="242"/>
    </location>
</feature>
<comment type="function">
    <text evidence="7">Part of the tripartite ATP-independent periplasmic (TRAP) transport system.</text>
</comment>
<protein>
    <recommendedName>
        <fullName evidence="7">TRAP transporter large permease protein</fullName>
    </recommendedName>
</protein>
<dbReference type="EMBL" id="CP064942">
    <property type="protein sequence ID" value="QPH54870.1"/>
    <property type="molecule type" value="Genomic_DNA"/>
</dbReference>
<reference evidence="9 10" key="1">
    <citation type="submission" date="2020-11" db="EMBL/GenBank/DDBJ databases">
        <title>Description of Pontivivens ytuae sp. nov. isolated from deep sea sediment of Mariana Trench.</title>
        <authorList>
            <person name="Wang Z."/>
            <person name="Sun Q.-L."/>
            <person name="Xu X.-D."/>
            <person name="Tang Y.-Z."/>
            <person name="Zhang J."/>
        </authorList>
    </citation>
    <scope>NUCLEOTIDE SEQUENCE [LARGE SCALE GENOMIC DNA]</scope>
    <source>
        <strain evidence="9 10">MT2928</strain>
    </source>
</reference>
<dbReference type="NCBIfam" id="TIGR00786">
    <property type="entry name" value="dctM"/>
    <property type="match status" value="1"/>
</dbReference>
<evidence type="ECO:0000256" key="3">
    <source>
        <dbReference type="ARBA" id="ARBA00022519"/>
    </source>
</evidence>
<comment type="similarity">
    <text evidence="7">Belongs to the TRAP transporter large permease family.</text>
</comment>
<feature type="transmembrane region" description="Helical" evidence="7">
    <location>
        <begin position="7"/>
        <end position="40"/>
    </location>
</feature>
<dbReference type="RefSeq" id="WP_196104071.1">
    <property type="nucleotide sequence ID" value="NZ_CP064942.1"/>
</dbReference>
<evidence type="ECO:0000256" key="7">
    <source>
        <dbReference type="RuleBase" id="RU369079"/>
    </source>
</evidence>
<sequence length="432" mass="45014">MSDPLTALILLGLLLGLLALGTWVALALMMTAFVAITFFANPDAGLVMATTIWGHSHSWALAALPLFILMGEVLLRSRLSQDMFSGLAPWLGRAPGRLLHVNVIGCAIFAAVSGSSAATAATVGKMSVPELSSRGYPERLVLGTLAGSATLGLLIPPSIILIVYGVATEQSIARLFVAGILPGLMLVGLFAGYVAVRAWLDPDLIPPAPPREPLMARLRASRRLIPVILLIGGVIGSIYTGVASPTDAAALGVVLSLILATLSGGFGRAEFMAALMGATRTSCMIAFILIGAAFLSISMGFTGLPRNLAAWIGEFGLSPYALLAVLTVFFVVLGCFLDGISVVVLTTSIILPMVQAVGIDPLWFGIYLVIVVEMSQITPPVGFNLFVIQGLTGVNILRVARAALPFFLLLLLGLALITIFPGIVTALPSAMG</sequence>
<feature type="transmembrane region" description="Helical" evidence="7">
    <location>
        <begin position="349"/>
        <end position="371"/>
    </location>
</feature>
<evidence type="ECO:0000256" key="5">
    <source>
        <dbReference type="ARBA" id="ARBA00022989"/>
    </source>
</evidence>
<feature type="transmembrane region" description="Helical" evidence="7">
    <location>
        <begin position="172"/>
        <end position="196"/>
    </location>
</feature>
<feature type="transmembrane region" description="Helical" evidence="7">
    <location>
        <begin position="317"/>
        <end position="337"/>
    </location>
</feature>
<feature type="transmembrane region" description="Helical" evidence="7">
    <location>
        <begin position="283"/>
        <end position="305"/>
    </location>
</feature>
<dbReference type="PANTHER" id="PTHR33362:SF5">
    <property type="entry name" value="C4-DICARBOXYLATE TRAP TRANSPORTER LARGE PERMEASE PROTEIN DCTM"/>
    <property type="match status" value="1"/>
</dbReference>
<evidence type="ECO:0000313" key="9">
    <source>
        <dbReference type="EMBL" id="QPH54870.1"/>
    </source>
</evidence>
<evidence type="ECO:0000256" key="6">
    <source>
        <dbReference type="ARBA" id="ARBA00023136"/>
    </source>
</evidence>
<dbReference type="GO" id="GO:0022857">
    <property type="term" value="F:transmembrane transporter activity"/>
    <property type="evidence" value="ECO:0007669"/>
    <property type="project" value="UniProtKB-UniRule"/>
</dbReference>
<dbReference type="GO" id="GO:0005886">
    <property type="term" value="C:plasma membrane"/>
    <property type="evidence" value="ECO:0007669"/>
    <property type="project" value="UniProtKB-SubCell"/>
</dbReference>
<dbReference type="PIRSF" id="PIRSF006066">
    <property type="entry name" value="HI0050"/>
    <property type="match status" value="1"/>
</dbReference>
<comment type="subunit">
    <text evidence="7">The complex comprises the extracytoplasmic solute receptor protein and the two transmembrane proteins.</text>
</comment>
<proteinExistence type="inferred from homology"/>
<feature type="transmembrane region" description="Helical" evidence="7">
    <location>
        <begin position="52"/>
        <end position="75"/>
    </location>
</feature>
<feature type="transmembrane region" description="Helical" evidence="7">
    <location>
        <begin position="248"/>
        <end position="271"/>
    </location>
</feature>
<name>A0A7S9LU98_9RHOB</name>
<evidence type="ECO:0000313" key="10">
    <source>
        <dbReference type="Proteomes" id="UP000594800"/>
    </source>
</evidence>
<keyword evidence="2" id="KW-1003">Cell membrane</keyword>
<evidence type="ECO:0000256" key="1">
    <source>
        <dbReference type="ARBA" id="ARBA00004429"/>
    </source>
</evidence>
<dbReference type="InterPro" id="IPR010656">
    <property type="entry name" value="DctM"/>
</dbReference>
<evidence type="ECO:0000256" key="4">
    <source>
        <dbReference type="ARBA" id="ARBA00022692"/>
    </source>
</evidence>
<keyword evidence="7" id="KW-0813">Transport</keyword>
<keyword evidence="6 7" id="KW-0472">Membrane</keyword>
<feature type="transmembrane region" description="Helical" evidence="7">
    <location>
        <begin position="404"/>
        <end position="427"/>
    </location>
</feature>
<keyword evidence="10" id="KW-1185">Reference proteome</keyword>
<evidence type="ECO:0000259" key="8">
    <source>
        <dbReference type="Pfam" id="PF06808"/>
    </source>
</evidence>
<dbReference type="AlphaFoldDB" id="A0A7S9LU98"/>
<keyword evidence="5 7" id="KW-1133">Transmembrane helix</keyword>
<dbReference type="Pfam" id="PF06808">
    <property type="entry name" value="DctM"/>
    <property type="match status" value="1"/>
</dbReference>
<keyword evidence="4 7" id="KW-0812">Transmembrane</keyword>
<organism evidence="9 10">
    <name type="scientific">Pontivivens ytuae</name>
    <dbReference type="NCBI Taxonomy" id="2789856"/>
    <lineage>
        <taxon>Bacteria</taxon>
        <taxon>Pseudomonadati</taxon>
        <taxon>Pseudomonadota</taxon>
        <taxon>Alphaproteobacteria</taxon>
        <taxon>Rhodobacterales</taxon>
        <taxon>Paracoccaceae</taxon>
        <taxon>Pontivivens</taxon>
    </lineage>
</organism>
<gene>
    <name evidence="9" type="ORF">I0K15_03630</name>
</gene>
<dbReference type="KEGG" id="poz:I0K15_03630"/>
<keyword evidence="3 7" id="KW-0997">Cell inner membrane</keyword>
<feature type="transmembrane region" description="Helical" evidence="7">
    <location>
        <begin position="377"/>
        <end position="397"/>
    </location>
</feature>
<dbReference type="InterPro" id="IPR004681">
    <property type="entry name" value="TRAP_DctM"/>
</dbReference>
<comment type="subcellular location">
    <subcellularLocation>
        <location evidence="1 7">Cell inner membrane</location>
        <topology evidence="1 7">Multi-pass membrane protein</topology>
    </subcellularLocation>
</comment>